<evidence type="ECO:0000313" key="2">
    <source>
        <dbReference type="EMBL" id="CDL90063.1"/>
    </source>
</evidence>
<protein>
    <submittedName>
        <fullName evidence="2">Conserved protein</fullName>
    </submittedName>
</protein>
<dbReference type="EMBL" id="CBXI010000003">
    <property type="protein sequence ID" value="CDL90063.1"/>
    <property type="molecule type" value="Genomic_DNA"/>
</dbReference>
<reference evidence="2 3" key="1">
    <citation type="journal article" date="2015" name="Genome Announc.">
        <title>Draft Genome Sequence of Clostridium tyrobutyricum Strain DIVETGP, Isolated from Cow's Milk for Grana Padano Production.</title>
        <authorList>
            <person name="Soggiu A."/>
            <person name="Piras C."/>
            <person name="Gaiarsa S."/>
            <person name="Sassera D."/>
            <person name="Roncada P."/>
            <person name="Bendixen E."/>
            <person name="Brasca M."/>
            <person name="Bonizzi L."/>
        </authorList>
    </citation>
    <scope>NUCLEOTIDE SEQUENCE [LARGE SCALE GENOMIC DNA]</scope>
    <source>
        <strain evidence="2 3">DIVETGP</strain>
    </source>
</reference>
<evidence type="ECO:0000313" key="3">
    <source>
        <dbReference type="Proteomes" id="UP000019482"/>
    </source>
</evidence>
<dbReference type="Proteomes" id="UP000019482">
    <property type="component" value="Unassembled WGS sequence"/>
</dbReference>
<name>W6N1F2_CLOTY</name>
<dbReference type="SUPFAM" id="SSF50346">
    <property type="entry name" value="PRC-barrel domain"/>
    <property type="match status" value="1"/>
</dbReference>
<dbReference type="InterPro" id="IPR011033">
    <property type="entry name" value="PRC_barrel-like_sf"/>
</dbReference>
<keyword evidence="3" id="KW-1185">Reference proteome</keyword>
<organism evidence="2 3">
    <name type="scientific">Clostridium tyrobutyricum DIVETGP</name>
    <dbReference type="NCBI Taxonomy" id="1408889"/>
    <lineage>
        <taxon>Bacteria</taxon>
        <taxon>Bacillati</taxon>
        <taxon>Bacillota</taxon>
        <taxon>Clostridia</taxon>
        <taxon>Eubacteriales</taxon>
        <taxon>Clostridiaceae</taxon>
        <taxon>Clostridium</taxon>
    </lineage>
</organism>
<dbReference type="InterPro" id="IPR027275">
    <property type="entry name" value="PRC-brl_dom"/>
</dbReference>
<accession>W6N1F2</accession>
<dbReference type="AlphaFoldDB" id="W6N1F2"/>
<gene>
    <name evidence="2" type="ORF">CTDIVETGP_0133</name>
</gene>
<dbReference type="Gene3D" id="2.30.30.240">
    <property type="entry name" value="PRC-barrel domain"/>
    <property type="match status" value="1"/>
</dbReference>
<proteinExistence type="predicted"/>
<comment type="caution">
    <text evidence="2">The sequence shown here is derived from an EMBL/GenBank/DDBJ whole genome shotgun (WGS) entry which is preliminary data.</text>
</comment>
<dbReference type="Pfam" id="PF05239">
    <property type="entry name" value="PRC"/>
    <property type="match status" value="1"/>
</dbReference>
<sequence length="136" mass="15602">MNLNGKNLGFVGDLIVDFNFKLVKGFNVISNSILKKDINVYVEDIVSFDPVIIAIKSKQEDVLKFNDIRNIDIVDNTGNIIGRLEDIVFYKGTFRIRAFIISRGFFYDIAHGKKILPAKDLILGEKNILYRRIHKI</sequence>
<evidence type="ECO:0000259" key="1">
    <source>
        <dbReference type="Pfam" id="PF05239"/>
    </source>
</evidence>
<feature type="domain" description="PRC-barrel" evidence="1">
    <location>
        <begin position="60"/>
        <end position="129"/>
    </location>
</feature>